<proteinExistence type="predicted"/>
<dbReference type="AlphaFoldDB" id="A0AAW0FLY4"/>
<accession>A0AAW0FLY4</accession>
<reference evidence="1 2" key="1">
    <citation type="submission" date="2022-09" db="EMBL/GenBank/DDBJ databases">
        <authorList>
            <person name="Palmer J.M."/>
        </authorList>
    </citation>
    <scope>NUCLEOTIDE SEQUENCE [LARGE SCALE GENOMIC DNA]</scope>
    <source>
        <strain evidence="1 2">DSM 7382</strain>
    </source>
</reference>
<keyword evidence="2" id="KW-1185">Reference proteome</keyword>
<evidence type="ECO:0000313" key="1">
    <source>
        <dbReference type="EMBL" id="KAK7679969.1"/>
    </source>
</evidence>
<dbReference type="EMBL" id="JASBNA010000053">
    <property type="protein sequence ID" value="KAK7679969.1"/>
    <property type="molecule type" value="Genomic_DNA"/>
</dbReference>
<organism evidence="1 2">
    <name type="scientific">Cerrena zonata</name>
    <dbReference type="NCBI Taxonomy" id="2478898"/>
    <lineage>
        <taxon>Eukaryota</taxon>
        <taxon>Fungi</taxon>
        <taxon>Dikarya</taxon>
        <taxon>Basidiomycota</taxon>
        <taxon>Agaricomycotina</taxon>
        <taxon>Agaricomycetes</taxon>
        <taxon>Polyporales</taxon>
        <taxon>Cerrenaceae</taxon>
        <taxon>Cerrena</taxon>
    </lineage>
</organism>
<evidence type="ECO:0000313" key="2">
    <source>
        <dbReference type="Proteomes" id="UP001385951"/>
    </source>
</evidence>
<name>A0AAW0FLY4_9APHY</name>
<sequence length="108" mass="11936">MGTTKMTLRRLDFHCLTVNLTPRCLTNATINAMAFDRHKYWEPTALCRFTAAVLHRGVANIQRTHGPTTPPCSSPKTEADFALSASHHSSISRISCHVKIYDPGSISP</sequence>
<comment type="caution">
    <text evidence="1">The sequence shown here is derived from an EMBL/GenBank/DDBJ whole genome shotgun (WGS) entry which is preliminary data.</text>
</comment>
<dbReference type="Proteomes" id="UP001385951">
    <property type="component" value="Unassembled WGS sequence"/>
</dbReference>
<protein>
    <submittedName>
        <fullName evidence="1">Uncharacterized protein</fullName>
    </submittedName>
</protein>
<gene>
    <name evidence="1" type="ORF">QCA50_016915</name>
</gene>